<name>A0AAD9QJX0_ACRCE</name>
<protein>
    <recommendedName>
        <fullName evidence="3">Reverse transcriptase</fullName>
    </recommendedName>
</protein>
<reference evidence="1" key="1">
    <citation type="journal article" date="2023" name="G3 (Bethesda)">
        <title>Whole genome assembly and annotation of the endangered Caribbean coral Acropora cervicornis.</title>
        <authorList>
            <person name="Selwyn J.D."/>
            <person name="Vollmer S.V."/>
        </authorList>
    </citation>
    <scope>NUCLEOTIDE SEQUENCE</scope>
    <source>
        <strain evidence="1">K2</strain>
    </source>
</reference>
<evidence type="ECO:0000313" key="1">
    <source>
        <dbReference type="EMBL" id="KAK2562708.1"/>
    </source>
</evidence>
<sequence>MHLDRSLPPHTDSSLLANDMGEFFITKIANIRSKLDGISPSHPPSTLEPDLASEPSDIVLSDFQCQTVEAIRDMITSGKKKSCILDPIPVTLLSACLDPLLPIITNMVNLSLRTGYFANAWKTAVVHPLLKKPGLDLLFKNFRPISNLQYVSKLTERVVANQIQSQMIKNNLFPQL</sequence>
<gene>
    <name evidence="1" type="ORF">P5673_014414</name>
</gene>
<dbReference type="AlphaFoldDB" id="A0AAD9QJX0"/>
<dbReference type="Proteomes" id="UP001249851">
    <property type="component" value="Unassembled WGS sequence"/>
</dbReference>
<evidence type="ECO:0000313" key="2">
    <source>
        <dbReference type="Proteomes" id="UP001249851"/>
    </source>
</evidence>
<comment type="caution">
    <text evidence="1">The sequence shown here is derived from an EMBL/GenBank/DDBJ whole genome shotgun (WGS) entry which is preliminary data.</text>
</comment>
<proteinExistence type="predicted"/>
<keyword evidence="2" id="KW-1185">Reference proteome</keyword>
<evidence type="ECO:0008006" key="3">
    <source>
        <dbReference type="Google" id="ProtNLM"/>
    </source>
</evidence>
<accession>A0AAD9QJX0</accession>
<organism evidence="1 2">
    <name type="scientific">Acropora cervicornis</name>
    <name type="common">Staghorn coral</name>
    <dbReference type="NCBI Taxonomy" id="6130"/>
    <lineage>
        <taxon>Eukaryota</taxon>
        <taxon>Metazoa</taxon>
        <taxon>Cnidaria</taxon>
        <taxon>Anthozoa</taxon>
        <taxon>Hexacorallia</taxon>
        <taxon>Scleractinia</taxon>
        <taxon>Astrocoeniina</taxon>
        <taxon>Acroporidae</taxon>
        <taxon>Acropora</taxon>
    </lineage>
</organism>
<dbReference type="PANTHER" id="PTHR19446">
    <property type="entry name" value="REVERSE TRANSCRIPTASES"/>
    <property type="match status" value="1"/>
</dbReference>
<dbReference type="EMBL" id="JARQWQ010000028">
    <property type="protein sequence ID" value="KAK2562708.1"/>
    <property type="molecule type" value="Genomic_DNA"/>
</dbReference>
<reference evidence="1" key="2">
    <citation type="journal article" date="2023" name="Science">
        <title>Genomic signatures of disease resistance in endangered staghorn corals.</title>
        <authorList>
            <person name="Vollmer S.V."/>
            <person name="Selwyn J.D."/>
            <person name="Despard B.A."/>
            <person name="Roesel C.L."/>
        </authorList>
    </citation>
    <scope>NUCLEOTIDE SEQUENCE</scope>
    <source>
        <strain evidence="1">K2</strain>
    </source>
</reference>